<dbReference type="STRING" id="35623.Aocu_03620"/>
<name>A0A061A969_9MOLU</name>
<evidence type="ECO:0000313" key="2">
    <source>
        <dbReference type="EMBL" id="CDR30435.1"/>
    </source>
</evidence>
<dbReference type="PATRIC" id="fig|35623.3.peg.362"/>
<dbReference type="KEGG" id="aoc:Aocu_03620"/>
<keyword evidence="1" id="KW-0812">Transmembrane</keyword>
<organism evidence="2 3">
    <name type="scientific">Acholeplasma oculi</name>
    <dbReference type="NCBI Taxonomy" id="35623"/>
    <lineage>
        <taxon>Bacteria</taxon>
        <taxon>Bacillati</taxon>
        <taxon>Mycoplasmatota</taxon>
        <taxon>Mollicutes</taxon>
        <taxon>Acholeplasmatales</taxon>
        <taxon>Acholeplasmataceae</taxon>
        <taxon>Acholeplasma</taxon>
    </lineage>
</organism>
<dbReference type="Proteomes" id="UP000032434">
    <property type="component" value="Chromosome 1"/>
</dbReference>
<keyword evidence="3" id="KW-1185">Reference proteome</keyword>
<sequence>MYILLSQTENMVFTFLGVLLLTLGIYLVYKKIYKERLKYQKQHAINHTVLISKNDLSYQMMEDNEHKKNLYKTAIYIEIHDFFHVIRHMKKNGISMYLECFSKEIEKIIKNGFLISLNEDDDGFLIYIHKFVKLEELKEIIKEIQQISQKGIYLTEEFFIKRSLRITYHTYQHKKDFLSFIHDLKRSTALLLEQNEWTSNLKDTKTLDTFHHEMYLKYKASFYKERFQITYKLIKNSVNPKNCWIQPIFQLENLKIEDAFKEAKHHHLMTYLTHQYLSLIFKEFKKLKEKDWDTILVIKIDQAYFKQNSVSSFKEFIGRYFIRLNDIYIDLIGVPDAELIHQIRQQDLCIIGLSEHRETIFDIVKTNDSKEIPKLLSQGQLVWYNGYQKILMDSEDDKLFITSHEVEKGINLEELISQNPQDLGKVR</sequence>
<feature type="transmembrane region" description="Helical" evidence="1">
    <location>
        <begin position="12"/>
        <end position="29"/>
    </location>
</feature>
<gene>
    <name evidence="2" type="ORF">Aocu_03620</name>
</gene>
<dbReference type="RefSeq" id="WP_045748987.1">
    <property type="nucleotide sequence ID" value="NZ_FUZK01000005.1"/>
</dbReference>
<dbReference type="EMBL" id="LK028559">
    <property type="protein sequence ID" value="CDR30435.1"/>
    <property type="molecule type" value="Genomic_DNA"/>
</dbReference>
<proteinExistence type="predicted"/>
<keyword evidence="1" id="KW-1133">Transmembrane helix</keyword>
<dbReference type="HOGENOM" id="CLU_640337_0_0_14"/>
<keyword evidence="1" id="KW-0472">Membrane</keyword>
<evidence type="ECO:0000313" key="3">
    <source>
        <dbReference type="Proteomes" id="UP000032434"/>
    </source>
</evidence>
<protein>
    <submittedName>
        <fullName evidence="2">Uncharacterized protein</fullName>
    </submittedName>
</protein>
<evidence type="ECO:0000256" key="1">
    <source>
        <dbReference type="SAM" id="Phobius"/>
    </source>
</evidence>
<reference evidence="3" key="1">
    <citation type="submission" date="2014-05" db="EMBL/GenBank/DDBJ databases">
        <authorList>
            <person name="Kube M."/>
        </authorList>
    </citation>
    <scope>NUCLEOTIDE SEQUENCE [LARGE SCALE GENOMIC DNA]</scope>
</reference>
<dbReference type="InParanoid" id="A0A061A969"/>
<dbReference type="AlphaFoldDB" id="A0A061A969"/>
<accession>A0A061A969</accession>